<evidence type="ECO:0000256" key="5">
    <source>
        <dbReference type="ARBA" id="ARBA00022989"/>
    </source>
</evidence>
<evidence type="ECO:0000256" key="2">
    <source>
        <dbReference type="ARBA" id="ARBA00022475"/>
    </source>
</evidence>
<dbReference type="InterPro" id="IPR036249">
    <property type="entry name" value="Thioredoxin-like_sf"/>
</dbReference>
<dbReference type="InterPro" id="IPR013766">
    <property type="entry name" value="Thioredoxin_domain"/>
</dbReference>
<dbReference type="Pfam" id="PF11412">
    <property type="entry name" value="DsbD_N"/>
    <property type="match status" value="1"/>
</dbReference>
<dbReference type="InterPro" id="IPR035671">
    <property type="entry name" value="DsbD_gamma"/>
</dbReference>
<dbReference type="InterPro" id="IPR003834">
    <property type="entry name" value="Cyt_c_assmbl_TM_dom"/>
</dbReference>
<dbReference type="Pfam" id="PF13899">
    <property type="entry name" value="Thioredoxin_7"/>
    <property type="match status" value="1"/>
</dbReference>
<proteinExistence type="predicted"/>
<dbReference type="Gene3D" id="2.60.40.1250">
    <property type="entry name" value="Thiol:disulfide interchange protein DsbD, N-terminal domain"/>
    <property type="match status" value="1"/>
</dbReference>
<dbReference type="SUPFAM" id="SSF52833">
    <property type="entry name" value="Thioredoxin-like"/>
    <property type="match status" value="1"/>
</dbReference>
<keyword evidence="4" id="KW-0201">Cytochrome c-type biogenesis</keyword>
<sequence>MRLFVLLFLLLFQNISMAFTFAPTSNLTKPDFLPVEQAFQLFVSEPQDGKLIAEWQIHDGYYLYQEQFNLSGKDAEKLHFSPFPQGETKQDPYFGEVTTYRNKITLPIYYDINLPAGTKVNATLGFQGCADAGLCYAPQKVQINFTVPLLSSPDLGAQSQSTNVSSASITNPSINSIAPSESQSVSLLLESSSPWTALVVLFGLGLLLSLTPCVLPMVPIVSAIVVGTRSSKTGAFYYSLVYVLAMAFTYAAIGGLVGIFGTQLNLQAQLQNPILLAVSAVIFLLLSLAMFGVYELKLPSSWQQRLQTSTNHSNSVWRTSGSVFLAGVLSTLIVSPCVSAPLAGTLLYISGQGNAWYGAMMLFIMALGMGVPLLLVGLFGPRVLPKNGEWLQDIKNLMGFGLIAVSIWLVTRWLPENTHLYLWGLLAIAISSYFIHRASQDTSHPIRWFLAMGFFLVGTVEFLGGTMGNTSLLHPLKMSLSTTSTNGTVKETATFDASIKSLSELNNIVANQDGRPVMLDLYADWCISCKEVEAMFVSPEIQPMISKVQLIRVDVTENSAENKALMKKFNLFGPPSLIFLDAQGKERQSLTLMGEPTKADIIERLNFIINE</sequence>
<evidence type="ECO:0000259" key="9">
    <source>
        <dbReference type="PROSITE" id="PS51352"/>
    </source>
</evidence>
<gene>
    <name evidence="10" type="primary">dsbD</name>
    <name evidence="10" type="ORF">IF202_03300</name>
</gene>
<feature type="transmembrane region" description="Helical" evidence="7">
    <location>
        <begin position="448"/>
        <end position="468"/>
    </location>
</feature>
<dbReference type="CDD" id="cd02953">
    <property type="entry name" value="DsbDgamma"/>
    <property type="match status" value="1"/>
</dbReference>
<dbReference type="InterPro" id="IPR028250">
    <property type="entry name" value="DsbDN"/>
</dbReference>
<keyword evidence="11" id="KW-1185">Reference proteome</keyword>
<feature type="signal peptide" evidence="8">
    <location>
        <begin position="1"/>
        <end position="18"/>
    </location>
</feature>
<feature type="transmembrane region" description="Helical" evidence="7">
    <location>
        <begin position="323"/>
        <end position="349"/>
    </location>
</feature>
<dbReference type="GO" id="GO:0047134">
    <property type="term" value="F:protein-disulfide reductase [NAD(P)H] activity"/>
    <property type="evidence" value="ECO:0007669"/>
    <property type="project" value="UniProtKB-EC"/>
</dbReference>
<dbReference type="EC" id="1.8.1.8" evidence="10"/>
<dbReference type="Pfam" id="PF02683">
    <property type="entry name" value="DsbD_TM"/>
    <property type="match status" value="1"/>
</dbReference>
<feature type="transmembrane region" description="Helical" evidence="7">
    <location>
        <begin position="240"/>
        <end position="262"/>
    </location>
</feature>
<keyword evidence="10" id="KW-0560">Oxidoreductase</keyword>
<dbReference type="Proteomes" id="UP000604161">
    <property type="component" value="Unassembled WGS sequence"/>
</dbReference>
<evidence type="ECO:0000256" key="6">
    <source>
        <dbReference type="ARBA" id="ARBA00023136"/>
    </source>
</evidence>
<keyword evidence="8" id="KW-0732">Signal</keyword>
<feature type="transmembrane region" description="Helical" evidence="7">
    <location>
        <begin position="420"/>
        <end position="436"/>
    </location>
</feature>
<comment type="caution">
    <text evidence="10">The sequence shown here is derived from an EMBL/GenBank/DDBJ whole genome shotgun (WGS) entry which is preliminary data.</text>
</comment>
<protein>
    <submittedName>
        <fullName evidence="10">Protein-disulfide reductase DsbD</fullName>
        <ecNumber evidence="10">1.8.1.8</ecNumber>
    </submittedName>
</protein>
<feature type="domain" description="Thioredoxin" evidence="9">
    <location>
        <begin position="471"/>
        <end position="610"/>
    </location>
</feature>
<dbReference type="RefSeq" id="WP_191593429.1">
    <property type="nucleotide sequence ID" value="NZ_JACYFC010000001.1"/>
</dbReference>
<dbReference type="EMBL" id="JACYFC010000001">
    <property type="protein sequence ID" value="MBD5770064.1"/>
    <property type="molecule type" value="Genomic_DNA"/>
</dbReference>
<evidence type="ECO:0000313" key="10">
    <source>
        <dbReference type="EMBL" id="MBD5770064.1"/>
    </source>
</evidence>
<feature type="transmembrane region" description="Helical" evidence="7">
    <location>
        <begin position="274"/>
        <end position="296"/>
    </location>
</feature>
<keyword evidence="6 7" id="KW-0472">Membrane</keyword>
<evidence type="ECO:0000256" key="4">
    <source>
        <dbReference type="ARBA" id="ARBA00022748"/>
    </source>
</evidence>
<dbReference type="PANTHER" id="PTHR32234">
    <property type="entry name" value="THIOL:DISULFIDE INTERCHANGE PROTEIN DSBD"/>
    <property type="match status" value="1"/>
</dbReference>
<feature type="chain" id="PRO_5046108434" evidence="8">
    <location>
        <begin position="19"/>
        <end position="611"/>
    </location>
</feature>
<accession>A0ABR8NX39</accession>
<keyword evidence="3 7" id="KW-0812">Transmembrane</keyword>
<evidence type="ECO:0000256" key="7">
    <source>
        <dbReference type="SAM" id="Phobius"/>
    </source>
</evidence>
<evidence type="ECO:0000256" key="8">
    <source>
        <dbReference type="SAM" id="SignalP"/>
    </source>
</evidence>
<reference evidence="10 11" key="1">
    <citation type="submission" date="2020-09" db="EMBL/GenBank/DDBJ databases">
        <title>Marinomonas sp. nov., isolated from the cysticercosis algae of Qingdao, China.</title>
        <authorList>
            <person name="Sun X."/>
        </authorList>
    </citation>
    <scope>NUCLEOTIDE SEQUENCE [LARGE SCALE GENOMIC DNA]</scope>
    <source>
        <strain evidence="10 11">SM2066</strain>
    </source>
</reference>
<feature type="transmembrane region" description="Helical" evidence="7">
    <location>
        <begin position="355"/>
        <end position="376"/>
    </location>
</feature>
<organism evidence="10 11">
    <name type="scientific">Marinomonas colpomeniae</name>
    <dbReference type="NCBI Taxonomy" id="2774408"/>
    <lineage>
        <taxon>Bacteria</taxon>
        <taxon>Pseudomonadati</taxon>
        <taxon>Pseudomonadota</taxon>
        <taxon>Gammaproteobacteria</taxon>
        <taxon>Oceanospirillales</taxon>
        <taxon>Oceanospirillaceae</taxon>
        <taxon>Marinomonas</taxon>
    </lineage>
</organism>
<keyword evidence="2" id="KW-1003">Cell membrane</keyword>
<feature type="transmembrane region" description="Helical" evidence="7">
    <location>
        <begin position="397"/>
        <end position="414"/>
    </location>
</feature>
<evidence type="ECO:0000256" key="3">
    <source>
        <dbReference type="ARBA" id="ARBA00022692"/>
    </source>
</evidence>
<comment type="subcellular location">
    <subcellularLocation>
        <location evidence="1">Cell membrane</location>
        <topology evidence="1">Multi-pass membrane protein</topology>
    </subcellularLocation>
</comment>
<evidence type="ECO:0000256" key="1">
    <source>
        <dbReference type="ARBA" id="ARBA00004651"/>
    </source>
</evidence>
<dbReference type="PANTHER" id="PTHR32234:SF0">
    <property type="entry name" value="THIOL:DISULFIDE INTERCHANGE PROTEIN DSBD"/>
    <property type="match status" value="1"/>
</dbReference>
<dbReference type="Gene3D" id="3.40.30.10">
    <property type="entry name" value="Glutaredoxin"/>
    <property type="match status" value="1"/>
</dbReference>
<dbReference type="PROSITE" id="PS51352">
    <property type="entry name" value="THIOREDOXIN_2"/>
    <property type="match status" value="1"/>
</dbReference>
<dbReference type="InterPro" id="IPR036929">
    <property type="entry name" value="DsbDN_sf"/>
</dbReference>
<dbReference type="NCBIfam" id="NF001419">
    <property type="entry name" value="PRK00293.1"/>
    <property type="match status" value="1"/>
</dbReference>
<keyword evidence="5 7" id="KW-1133">Transmembrane helix</keyword>
<feature type="transmembrane region" description="Helical" evidence="7">
    <location>
        <begin position="195"/>
        <end position="228"/>
    </location>
</feature>
<dbReference type="SUPFAM" id="SSF74863">
    <property type="entry name" value="Thiol:disulfide interchange protein DsbD, N-terminal domain (DsbD-alpha)"/>
    <property type="match status" value="1"/>
</dbReference>
<name>A0ABR8NX39_9GAMM</name>
<evidence type="ECO:0000313" key="11">
    <source>
        <dbReference type="Proteomes" id="UP000604161"/>
    </source>
</evidence>